<dbReference type="Gene3D" id="3.20.20.450">
    <property type="entry name" value="EAL domain"/>
    <property type="match status" value="1"/>
</dbReference>
<dbReference type="InterPro" id="IPR029787">
    <property type="entry name" value="Nucleotide_cyclase"/>
</dbReference>
<gene>
    <name evidence="5" type="ORF">HNR39_001449</name>
</gene>
<sequence>MLNIEEDIDNPQLFTHFGTNSPYWKITTDSDALNLSGENNTATAAIELSPAQAREVRSMTGVTSTIALSVAIFGNPIRLHLVGRKIDTWMWGGTAAHYGDTDAVAKDLESSLTFAEQVVSEVNSLVIIIDSAGKIKRFNRLCEEVTGVLESDVVGKNALDLFVNETQREETRSSVSDFFRQAKTYETMRPINTNKGVRIIKWRNTIIESGSGVPEKYLVCSGTDVTEELRAQEQLVEMATTDALTGLPNRNAIEEKITAAVTAPNPNAFGLLFLDLDNFKKVNDHYGHLTGDTLIKEVSVALRTCLTENDVIARLGGDEFLIMVATGSQEKVEATAHRILERMKQPFQLTRAEVYSGCSMGIAMFPEHGANLEELIRSADTAMYVAKDEGKRTFCVFSPKMNEKISEYVWLDTNMRNALAENQFELYYQPKVSLLTGEIDSVEALIRWNHPKRGLIMPGAFIPYAEESGLIVPLGRWVMETAAKQAGAWKKQGLNLRIAINISARQLRIPTIIEDFTRAILSNDLSPSMVDIELTESCLAEDERLAHRLIRMFRELGAEVHLDDFGTGYSSLSQLARLPLDVLKLDGSFIKSIHTDAKAQALVRSMVAVGNALNLKIVAECIETPEQADFLRNIGIDYAQGFLFAKPMKLSDLMAWMPASSNKVVRIVTKRAS</sequence>
<dbReference type="InterPro" id="IPR052155">
    <property type="entry name" value="Biofilm_reg_signaling"/>
</dbReference>
<reference evidence="5 6" key="1">
    <citation type="submission" date="2020-08" db="EMBL/GenBank/DDBJ databases">
        <title>Genomic Encyclopedia of Type Strains, Phase IV (KMG-IV): sequencing the most valuable type-strain genomes for metagenomic binning, comparative biology and taxonomic classification.</title>
        <authorList>
            <person name="Goeker M."/>
        </authorList>
    </citation>
    <scope>NUCLEOTIDE SEQUENCE [LARGE SCALE GENOMIC DNA]</scope>
    <source>
        <strain evidence="5 6">DSM 23240</strain>
    </source>
</reference>
<comment type="caution">
    <text evidence="5">The sequence shown here is derived from an EMBL/GenBank/DDBJ whole genome shotgun (WGS) entry which is preliminary data.</text>
</comment>
<dbReference type="EC" id="3.1.4.52" evidence="5"/>
<keyword evidence="5" id="KW-0378">Hydrolase</keyword>
<dbReference type="FunFam" id="3.30.70.270:FF:000001">
    <property type="entry name" value="Diguanylate cyclase domain protein"/>
    <property type="match status" value="1"/>
</dbReference>
<dbReference type="SUPFAM" id="SSF141868">
    <property type="entry name" value="EAL domain-like"/>
    <property type="match status" value="1"/>
</dbReference>
<dbReference type="AlphaFoldDB" id="A0A840RMT7"/>
<dbReference type="PROSITE" id="PS50112">
    <property type="entry name" value="PAS"/>
    <property type="match status" value="1"/>
</dbReference>
<dbReference type="SUPFAM" id="SSF55073">
    <property type="entry name" value="Nucleotide cyclase"/>
    <property type="match status" value="1"/>
</dbReference>
<dbReference type="EMBL" id="JACHHQ010000003">
    <property type="protein sequence ID" value="MBB5199617.1"/>
    <property type="molecule type" value="Genomic_DNA"/>
</dbReference>
<dbReference type="Pfam" id="PF00989">
    <property type="entry name" value="PAS"/>
    <property type="match status" value="1"/>
</dbReference>
<proteinExistence type="predicted"/>
<dbReference type="SMART" id="SM00267">
    <property type="entry name" value="GGDEF"/>
    <property type="match status" value="1"/>
</dbReference>
<dbReference type="Gene3D" id="3.30.70.270">
    <property type="match status" value="1"/>
</dbReference>
<keyword evidence="6" id="KW-1185">Reference proteome</keyword>
<feature type="domain" description="EAL" evidence="3">
    <location>
        <begin position="408"/>
        <end position="661"/>
    </location>
</feature>
<organism evidence="5 6">
    <name type="scientific">Glaciimonas immobilis</name>
    <dbReference type="NCBI Taxonomy" id="728004"/>
    <lineage>
        <taxon>Bacteria</taxon>
        <taxon>Pseudomonadati</taxon>
        <taxon>Pseudomonadota</taxon>
        <taxon>Betaproteobacteria</taxon>
        <taxon>Burkholderiales</taxon>
        <taxon>Oxalobacteraceae</taxon>
        <taxon>Glaciimonas</taxon>
    </lineage>
</organism>
<evidence type="ECO:0000259" key="3">
    <source>
        <dbReference type="PROSITE" id="PS50883"/>
    </source>
</evidence>
<accession>A0A840RMT7</accession>
<dbReference type="Pfam" id="PF00563">
    <property type="entry name" value="EAL"/>
    <property type="match status" value="1"/>
</dbReference>
<dbReference type="SUPFAM" id="SSF55785">
    <property type="entry name" value="PYP-like sensor domain (PAS domain)"/>
    <property type="match status" value="1"/>
</dbReference>
<dbReference type="SMART" id="SM00091">
    <property type="entry name" value="PAS"/>
    <property type="match status" value="1"/>
</dbReference>
<feature type="domain" description="GGDEF" evidence="4">
    <location>
        <begin position="267"/>
        <end position="399"/>
    </location>
</feature>
<dbReference type="NCBIfam" id="NF007474">
    <property type="entry name" value="PRK10060.1"/>
    <property type="match status" value="1"/>
</dbReference>
<dbReference type="InterPro" id="IPR000014">
    <property type="entry name" value="PAS"/>
</dbReference>
<dbReference type="InterPro" id="IPR035965">
    <property type="entry name" value="PAS-like_dom_sf"/>
</dbReference>
<dbReference type="CDD" id="cd01949">
    <property type="entry name" value="GGDEF"/>
    <property type="match status" value="1"/>
</dbReference>
<dbReference type="GO" id="GO:0006355">
    <property type="term" value="P:regulation of DNA-templated transcription"/>
    <property type="evidence" value="ECO:0007669"/>
    <property type="project" value="InterPro"/>
</dbReference>
<dbReference type="PROSITE" id="PS50883">
    <property type="entry name" value="EAL"/>
    <property type="match status" value="1"/>
</dbReference>
<dbReference type="SMART" id="SM00052">
    <property type="entry name" value="EAL"/>
    <property type="match status" value="1"/>
</dbReference>
<dbReference type="PROSITE" id="PS50887">
    <property type="entry name" value="GGDEF"/>
    <property type="match status" value="1"/>
</dbReference>
<dbReference type="GO" id="GO:0071111">
    <property type="term" value="F:cyclic-guanylate-specific phosphodiesterase activity"/>
    <property type="evidence" value="ECO:0007669"/>
    <property type="project" value="UniProtKB-EC"/>
</dbReference>
<evidence type="ECO:0000259" key="2">
    <source>
        <dbReference type="PROSITE" id="PS50112"/>
    </source>
</evidence>
<dbReference type="NCBIfam" id="TIGR00254">
    <property type="entry name" value="GGDEF"/>
    <property type="match status" value="1"/>
</dbReference>
<evidence type="ECO:0000313" key="6">
    <source>
        <dbReference type="Proteomes" id="UP000571084"/>
    </source>
</evidence>
<evidence type="ECO:0000313" key="5">
    <source>
        <dbReference type="EMBL" id="MBB5199617.1"/>
    </source>
</evidence>
<name>A0A840RMT7_9BURK</name>
<dbReference type="Gene3D" id="3.30.450.20">
    <property type="entry name" value="PAS domain"/>
    <property type="match status" value="1"/>
</dbReference>
<dbReference type="InterPro" id="IPR043128">
    <property type="entry name" value="Rev_trsase/Diguanyl_cyclase"/>
</dbReference>
<dbReference type="InterPro" id="IPR000160">
    <property type="entry name" value="GGDEF_dom"/>
</dbReference>
<dbReference type="PANTHER" id="PTHR44757:SF11">
    <property type="entry name" value="CYCLIC DI-GMP PHOSPHODIESTERASE PDER"/>
    <property type="match status" value="1"/>
</dbReference>
<dbReference type="PANTHER" id="PTHR44757">
    <property type="entry name" value="DIGUANYLATE CYCLASE DGCP"/>
    <property type="match status" value="1"/>
</dbReference>
<dbReference type="GO" id="GO:0071732">
    <property type="term" value="P:cellular response to nitric oxide"/>
    <property type="evidence" value="ECO:0007669"/>
    <property type="project" value="UniProtKB-ARBA"/>
</dbReference>
<dbReference type="InterPro" id="IPR035919">
    <property type="entry name" value="EAL_sf"/>
</dbReference>
<dbReference type="Proteomes" id="UP000571084">
    <property type="component" value="Unassembled WGS sequence"/>
</dbReference>
<dbReference type="CDD" id="cd01948">
    <property type="entry name" value="EAL"/>
    <property type="match status" value="1"/>
</dbReference>
<dbReference type="CDD" id="cd00130">
    <property type="entry name" value="PAS"/>
    <property type="match status" value="1"/>
</dbReference>
<protein>
    <submittedName>
        <fullName evidence="5">Cyclic di-GMP phosphodiesterase Gmr</fullName>
        <ecNumber evidence="5">3.1.4.52</ecNumber>
    </submittedName>
</protein>
<dbReference type="NCBIfam" id="TIGR00229">
    <property type="entry name" value="sensory_box"/>
    <property type="match status" value="1"/>
</dbReference>
<evidence type="ECO:0000259" key="4">
    <source>
        <dbReference type="PROSITE" id="PS50887"/>
    </source>
</evidence>
<feature type="domain" description="PAS" evidence="2">
    <location>
        <begin position="111"/>
        <end position="182"/>
    </location>
</feature>
<comment type="catalytic activity">
    <reaction evidence="1">
        <text>3',3'-c-di-GMP + H2O = 5'-phosphoguanylyl(3'-&gt;5')guanosine + H(+)</text>
        <dbReference type="Rhea" id="RHEA:24902"/>
        <dbReference type="ChEBI" id="CHEBI:15377"/>
        <dbReference type="ChEBI" id="CHEBI:15378"/>
        <dbReference type="ChEBI" id="CHEBI:58754"/>
        <dbReference type="ChEBI" id="CHEBI:58805"/>
        <dbReference type="EC" id="3.1.4.52"/>
    </reaction>
    <physiologicalReaction direction="left-to-right" evidence="1">
        <dbReference type="Rhea" id="RHEA:24903"/>
    </physiologicalReaction>
</comment>
<dbReference type="InterPro" id="IPR013767">
    <property type="entry name" value="PAS_fold"/>
</dbReference>
<dbReference type="Pfam" id="PF00990">
    <property type="entry name" value="GGDEF"/>
    <property type="match status" value="1"/>
</dbReference>
<evidence type="ECO:0000256" key="1">
    <source>
        <dbReference type="ARBA" id="ARBA00051114"/>
    </source>
</evidence>
<dbReference type="FunFam" id="3.20.20.450:FF:000001">
    <property type="entry name" value="Cyclic di-GMP phosphodiesterase yahA"/>
    <property type="match status" value="1"/>
</dbReference>
<dbReference type="InterPro" id="IPR001633">
    <property type="entry name" value="EAL_dom"/>
</dbReference>